<evidence type="ECO:0000313" key="2">
    <source>
        <dbReference type="EMBL" id="ARU45948.1"/>
    </source>
</evidence>
<reference evidence="2 3" key="1">
    <citation type="journal article" date="2014" name="BMC Vet. Res.">
        <title>First report of Corynebacterium pseudotuberculosis from caseous lymphadenitis lesions in Black Alentejano pig (Sus scrofa domesticus).</title>
        <authorList>
            <person name="Oliveira M."/>
            <person name="Barroco C."/>
            <person name="Mottola C."/>
            <person name="Santos R."/>
            <person name="Lemsaddek A."/>
            <person name="Tavares L."/>
            <person name="Semedo-Lemsaddek T."/>
        </authorList>
    </citation>
    <scope>NUCLEOTIDE SEQUENCE [LARGE SCALE GENOMIC DNA]</scope>
    <source>
        <strain evidence="2 3">PO100/5</strain>
    </source>
</reference>
<keyword evidence="2" id="KW-0378">Hydrolase</keyword>
<feature type="domain" description="GmrSD restriction endonucleases C-terminal" evidence="1">
    <location>
        <begin position="95"/>
        <end position="154"/>
    </location>
</feature>
<organism evidence="2 3">
    <name type="scientific">Corynebacterium silvaticum</name>
    <dbReference type="NCBI Taxonomy" id="2320431"/>
    <lineage>
        <taxon>Bacteria</taxon>
        <taxon>Bacillati</taxon>
        <taxon>Actinomycetota</taxon>
        <taxon>Actinomycetes</taxon>
        <taxon>Mycobacteriales</taxon>
        <taxon>Corynebacteriaceae</taxon>
        <taxon>Corynebacterium</taxon>
    </lineage>
</organism>
<dbReference type="RefSeq" id="WP_087453777.1">
    <property type="nucleotide sequence ID" value="NZ_CP021417.2"/>
</dbReference>
<dbReference type="Proteomes" id="UP000195652">
    <property type="component" value="Chromosome"/>
</dbReference>
<dbReference type="PANTHER" id="PTHR24094">
    <property type="entry name" value="SECRETED PROTEIN"/>
    <property type="match status" value="1"/>
</dbReference>
<dbReference type="InterPro" id="IPR011089">
    <property type="entry name" value="GmrSD_C"/>
</dbReference>
<dbReference type="AlphaFoldDB" id="A0A7Y4P853"/>
<reference evidence="2 3" key="3">
    <citation type="journal article" date="2020" name="Int. J. Syst. Evol. Microbiol.">
        <title>Corynebacterium silvaticum sp. nov., a unique group of NTTB corynebacteria in wild boar and roe deer.</title>
        <authorList>
            <person name="Dangel A."/>
            <person name="Berger A."/>
            <person name="Rau J."/>
            <person name="Eisenberg T."/>
            <person name="Kampfer P."/>
            <person name="Margos G."/>
            <person name="Contzen M."/>
            <person name="Busse H.J."/>
            <person name="Konrad R."/>
            <person name="Peters M."/>
            <person name="Sting R."/>
            <person name="Sing A."/>
        </authorList>
    </citation>
    <scope>NUCLEOTIDE SEQUENCE [LARGE SCALE GENOMIC DNA]</scope>
    <source>
        <strain evidence="2 3">PO100/5</strain>
    </source>
</reference>
<evidence type="ECO:0000259" key="1">
    <source>
        <dbReference type="Pfam" id="PF07510"/>
    </source>
</evidence>
<keyword evidence="3" id="KW-1185">Reference proteome</keyword>
<keyword evidence="2" id="KW-0540">Nuclease</keyword>
<gene>
    <name evidence="2" type="ORF">CBE74_04970</name>
</gene>
<evidence type="ECO:0000313" key="3">
    <source>
        <dbReference type="Proteomes" id="UP000195652"/>
    </source>
</evidence>
<keyword evidence="2" id="KW-0255">Endonuclease</keyword>
<dbReference type="Gene3D" id="1.10.30.50">
    <property type="match status" value="1"/>
</dbReference>
<dbReference type="Pfam" id="PF07510">
    <property type="entry name" value="GmrSD_C"/>
    <property type="match status" value="1"/>
</dbReference>
<dbReference type="GeneID" id="75007612"/>
<dbReference type="GO" id="GO:0004519">
    <property type="term" value="F:endonuclease activity"/>
    <property type="evidence" value="ECO:0007669"/>
    <property type="project" value="UniProtKB-KW"/>
</dbReference>
<name>A0A7Y4P853_9CORY</name>
<protein>
    <submittedName>
        <fullName evidence="2">HNH endonuclease family protein</fullName>
    </submittedName>
</protein>
<dbReference type="PANTHER" id="PTHR24094:SF15">
    <property type="entry name" value="AMP-DEPENDENT SYNTHETASE_LIGASE DOMAIN-CONTAINING PROTEIN-RELATED"/>
    <property type="match status" value="1"/>
</dbReference>
<proteinExistence type="predicted"/>
<sequence length="195" mass="21934">MRRLLFFLLVTATLLLIAFTIPHSRKFADLPTVKQRTTVLGYKREYFGASWGPAPHSRCNTKVAVLAATLNDVHLTASCSLSSGWILDPYSGRKISVDGTAEPIELDHVFPLSAAWDMGAHAWSAEQRLAFANDPLNLVVASKEQNQQKSDKLPSEWLPAQRAHRCWYARRLAEVAQKYQLPLSRSDVSVMRRQC</sequence>
<reference evidence="2 3" key="2">
    <citation type="journal article" date="2020" name="Antonie Van Leeuwenhoek">
        <title>Phylogenomic characterisation of a novel corynebacterial species pathogenic to animals.</title>
        <authorList>
            <person name="Moller J."/>
            <person name="Musella L."/>
            <person name="Melnikov V."/>
            <person name="Geissdorfer W."/>
            <person name="Burkovski A."/>
            <person name="Sangal V."/>
        </authorList>
    </citation>
    <scope>NUCLEOTIDE SEQUENCE [LARGE SCALE GENOMIC DNA]</scope>
    <source>
        <strain evidence="2 3">PO100/5</strain>
    </source>
</reference>
<dbReference type="OrthoDB" id="5196645at2"/>
<accession>A0A7Y4P853</accession>
<reference evidence="2 3" key="4">
    <citation type="journal article" date="2020" name="PLoS ONE">
        <title>Taxonomic classification of strain PO100/5 shows a broader geographic distribution and genetic markers of the recently described Corynebacterium silvaticum.</title>
        <authorList>
            <person name="Viana M.V.C."/>
            <person name="Profeta R."/>
            <person name="da Silva A.L."/>
            <person name="Hurtado R."/>
            <person name="Cerqueira J.C."/>
            <person name="Ribeiro B.F.S."/>
            <person name="Almeida M.O."/>
            <person name="Morais-Rodrigues F."/>
            <person name="Soares S.C."/>
            <person name="Oliveira M."/>
            <person name="Tavares L."/>
            <person name="Figueiredo H."/>
            <person name="Wattam A.R."/>
            <person name="Barh D."/>
            <person name="Ghosh P."/>
            <person name="Silva A."/>
            <person name="Azevedo V."/>
        </authorList>
    </citation>
    <scope>NUCLEOTIDE SEQUENCE [LARGE SCALE GENOMIC DNA]</scope>
    <source>
        <strain evidence="2 3">PO100/5</strain>
    </source>
</reference>
<dbReference type="EMBL" id="CP021417">
    <property type="protein sequence ID" value="ARU45948.1"/>
    <property type="molecule type" value="Genomic_DNA"/>
</dbReference>
<dbReference type="KEGG" id="csil:CBE74_04970"/>